<sequence length="232" mass="25830">MNAGFEAQQRELARIALTRIAEAGFVLAGSGAIREHGVIDRPTEDIDLFTMTQDNDKFAWAVGCVVTDLRESGYEVEEAQRVAQFARLKVRAVDGLQLNIDMGVDWRENDPVWLDIGPVLSVEDAVGNKIAAAYSRGEPRDYLDVDAIRRWGRFTDEELVKAAATRDNGFEVSIFVQQLEAVNRVTLRDVERYGVSSEQLDRIKERCTQWAALLRGQATPSPLSGKSQGACR</sequence>
<name>A0A3P1WN57_9ACTN</name>
<dbReference type="Proteomes" id="UP000280935">
    <property type="component" value="Unassembled WGS sequence"/>
</dbReference>
<evidence type="ECO:0000313" key="2">
    <source>
        <dbReference type="Proteomes" id="UP000280935"/>
    </source>
</evidence>
<evidence type="ECO:0008006" key="3">
    <source>
        <dbReference type="Google" id="ProtNLM"/>
    </source>
</evidence>
<dbReference type="Pfam" id="PF08843">
    <property type="entry name" value="AbiEii"/>
    <property type="match status" value="1"/>
</dbReference>
<gene>
    <name evidence="1" type="ORF">EII35_15390</name>
</gene>
<dbReference type="InterPro" id="IPR014942">
    <property type="entry name" value="AbiEii"/>
</dbReference>
<accession>A0A3P1WN57</accession>
<proteinExistence type="predicted"/>
<comment type="caution">
    <text evidence="1">The sequence shown here is derived from an EMBL/GenBank/DDBJ whole genome shotgun (WGS) entry which is preliminary data.</text>
</comment>
<evidence type="ECO:0000313" key="1">
    <source>
        <dbReference type="EMBL" id="RRD46790.1"/>
    </source>
</evidence>
<dbReference type="RefSeq" id="WP_125229328.1">
    <property type="nucleotide sequence ID" value="NZ_RQYT01000098.1"/>
</dbReference>
<reference evidence="1 2" key="1">
    <citation type="submission" date="2018-11" db="EMBL/GenBank/DDBJ databases">
        <title>Genomes From Bacteria Associated with the Canine Oral Cavity: a Test Case for Automated Genome-Based Taxonomic Assignment.</title>
        <authorList>
            <person name="Coil D.A."/>
            <person name="Jospin G."/>
            <person name="Darling A.E."/>
            <person name="Wallis C."/>
            <person name="Davis I.J."/>
            <person name="Harris S."/>
            <person name="Eisen J.A."/>
            <person name="Holcombe L.J."/>
            <person name="O'Flynn C."/>
        </authorList>
    </citation>
    <scope>NUCLEOTIDE SEQUENCE [LARGE SCALE GENOMIC DNA]</scope>
    <source>
        <strain evidence="1 2">OH2822_COT-296</strain>
    </source>
</reference>
<dbReference type="EMBL" id="RQYT01000098">
    <property type="protein sequence ID" value="RRD46790.1"/>
    <property type="molecule type" value="Genomic_DNA"/>
</dbReference>
<dbReference type="OrthoDB" id="3870258at2"/>
<protein>
    <recommendedName>
        <fullName evidence="3">Nucleotidyl transferase</fullName>
    </recommendedName>
</protein>
<organism evidence="1 2">
    <name type="scientific">Arachnia propionica</name>
    <dbReference type="NCBI Taxonomy" id="1750"/>
    <lineage>
        <taxon>Bacteria</taxon>
        <taxon>Bacillati</taxon>
        <taxon>Actinomycetota</taxon>
        <taxon>Actinomycetes</taxon>
        <taxon>Propionibacteriales</taxon>
        <taxon>Propionibacteriaceae</taxon>
        <taxon>Arachnia</taxon>
    </lineage>
</organism>
<dbReference type="AlphaFoldDB" id="A0A3P1WN57"/>